<proteinExistence type="predicted"/>
<dbReference type="InterPro" id="IPR011992">
    <property type="entry name" value="EF-hand-dom_pair"/>
</dbReference>
<accession>A0A6A4ZQ08</accession>
<dbReference type="InterPro" id="IPR002048">
    <property type="entry name" value="EF_hand_dom"/>
</dbReference>
<dbReference type="PANTHER" id="PTHR20875:SF0">
    <property type="entry name" value="GH12158P"/>
    <property type="match status" value="1"/>
</dbReference>
<evidence type="ECO:0000313" key="3">
    <source>
        <dbReference type="EMBL" id="KAF0709779.1"/>
    </source>
</evidence>
<reference evidence="3 4" key="1">
    <citation type="submission" date="2019-06" db="EMBL/GenBank/DDBJ databases">
        <title>Genomics analysis of Aphanomyces spp. identifies a new class of oomycete effector associated with host adaptation.</title>
        <authorList>
            <person name="Gaulin E."/>
        </authorList>
    </citation>
    <scope>NUCLEOTIDE SEQUENCE [LARGE SCALE GENOMIC DNA]</scope>
    <source>
        <strain evidence="3 4">E</strain>
    </source>
</reference>
<organism evidence="3 4">
    <name type="scientific">Aphanomyces astaci</name>
    <name type="common">Crayfish plague agent</name>
    <dbReference type="NCBI Taxonomy" id="112090"/>
    <lineage>
        <taxon>Eukaryota</taxon>
        <taxon>Sar</taxon>
        <taxon>Stramenopiles</taxon>
        <taxon>Oomycota</taxon>
        <taxon>Saprolegniomycetes</taxon>
        <taxon>Saprolegniales</taxon>
        <taxon>Verrucalvaceae</taxon>
        <taxon>Aphanomyces</taxon>
    </lineage>
</organism>
<evidence type="ECO:0000313" key="4">
    <source>
        <dbReference type="Proteomes" id="UP000469452"/>
    </source>
</evidence>
<dbReference type="VEuPathDB" id="FungiDB:H257_16225"/>
<dbReference type="PANTHER" id="PTHR20875">
    <property type="entry name" value="EF-HAND CALCIUM-BINDING DOMAIN-CONTAINING PROTEIN 6-RELATED"/>
    <property type="match status" value="1"/>
</dbReference>
<feature type="domain" description="EF-hand" evidence="2">
    <location>
        <begin position="345"/>
        <end position="380"/>
    </location>
</feature>
<dbReference type="InterPro" id="IPR052603">
    <property type="entry name" value="EFCB6"/>
</dbReference>
<dbReference type="Proteomes" id="UP000469452">
    <property type="component" value="Unassembled WGS sequence"/>
</dbReference>
<dbReference type="GO" id="GO:0005509">
    <property type="term" value="F:calcium ion binding"/>
    <property type="evidence" value="ECO:0007669"/>
    <property type="project" value="InterPro"/>
</dbReference>
<sequence>MSKEEFVEMMTSFVFDVQQSVGFDTDASRDLLARLYAALEPLRSHCQTSQEAVNQLERQIGRQLALRRADLRTRFLHFDRHVSGYMSYVDFQHALDVRVLNLDADPAVLTRLFQKYDPQGQGRINYTNFLHLTHVTDSDPPRSEAHDTMMLSHPPPYRPPCDNQDLEHLEHRRTDDLVARIRAKLYQRGLSVRELFLSMDQGRYSYLTLQELHHGFTSILGIDLHIKELMHLTRHFTRKRTDLLSLSDFAHLLEGLSMFHPTTSATSVGGSSSPISVMKPPCPSKSLGLPAPSCLNPLFESQLASVLQDQGKKSRRALFESMAPLGSLSPSAFHSHLRRWGVHVPDDAELVRLVGYFDTNGNGTLEFHEFVRLLQHLERSS</sequence>
<dbReference type="SMART" id="SM00054">
    <property type="entry name" value="EFh"/>
    <property type="match status" value="3"/>
</dbReference>
<dbReference type="EMBL" id="VJMI01018706">
    <property type="protein sequence ID" value="KAF0709779.1"/>
    <property type="molecule type" value="Genomic_DNA"/>
</dbReference>
<comment type="caution">
    <text evidence="3">The sequence shown here is derived from an EMBL/GenBank/DDBJ whole genome shotgun (WGS) entry which is preliminary data.</text>
</comment>
<dbReference type="AlphaFoldDB" id="A0A6A4ZQ08"/>
<name>A0A6A4ZQ08_APHAT</name>
<dbReference type="PROSITE" id="PS00018">
    <property type="entry name" value="EF_HAND_1"/>
    <property type="match status" value="1"/>
</dbReference>
<dbReference type="InterPro" id="IPR018247">
    <property type="entry name" value="EF_Hand_1_Ca_BS"/>
</dbReference>
<evidence type="ECO:0000256" key="1">
    <source>
        <dbReference type="ARBA" id="ARBA00022837"/>
    </source>
</evidence>
<evidence type="ECO:0000259" key="2">
    <source>
        <dbReference type="PROSITE" id="PS50222"/>
    </source>
</evidence>
<dbReference type="Gene3D" id="1.10.238.10">
    <property type="entry name" value="EF-hand"/>
    <property type="match status" value="2"/>
</dbReference>
<gene>
    <name evidence="3" type="ORF">AaE_012768</name>
</gene>
<dbReference type="SUPFAM" id="SSF47473">
    <property type="entry name" value="EF-hand"/>
    <property type="match status" value="2"/>
</dbReference>
<dbReference type="PROSITE" id="PS50222">
    <property type="entry name" value="EF_HAND_2"/>
    <property type="match status" value="1"/>
</dbReference>
<protein>
    <recommendedName>
        <fullName evidence="2">EF-hand domain-containing protein</fullName>
    </recommendedName>
</protein>
<keyword evidence="1" id="KW-0106">Calcium</keyword>